<dbReference type="GO" id="GO:0016787">
    <property type="term" value="F:hydrolase activity"/>
    <property type="evidence" value="ECO:0007669"/>
    <property type="project" value="UniProtKB-KW"/>
</dbReference>
<feature type="domain" description="AB hydrolase-1" evidence="1">
    <location>
        <begin position="17"/>
        <end position="232"/>
    </location>
</feature>
<dbReference type="InterPro" id="IPR000073">
    <property type="entry name" value="AB_hydrolase_1"/>
</dbReference>
<evidence type="ECO:0000313" key="3">
    <source>
        <dbReference type="Proteomes" id="UP001144313"/>
    </source>
</evidence>
<protein>
    <submittedName>
        <fullName evidence="2">Alpha/beta hydrolase</fullName>
    </submittedName>
</protein>
<gene>
    <name evidence="2" type="ORF">GALLR39Z86_11690</name>
</gene>
<dbReference type="Pfam" id="PF00561">
    <property type="entry name" value="Abhydrolase_1"/>
    <property type="match status" value="1"/>
</dbReference>
<reference evidence="2" key="1">
    <citation type="submission" date="2022-12" db="EMBL/GenBank/DDBJ databases">
        <title>Reference genome sequencing for broad-spectrum identification of bacterial and archaeal isolates by mass spectrometry.</title>
        <authorList>
            <person name="Sekiguchi Y."/>
            <person name="Tourlousse D.M."/>
        </authorList>
    </citation>
    <scope>NUCLEOTIDE SEQUENCE</scope>
    <source>
        <strain evidence="2">LLR39Z86</strain>
    </source>
</reference>
<keyword evidence="3" id="KW-1185">Reference proteome</keyword>
<proteinExistence type="predicted"/>
<dbReference type="AlphaFoldDB" id="A0A9W6G6P4"/>
<evidence type="ECO:0000313" key="2">
    <source>
        <dbReference type="EMBL" id="GLI41319.1"/>
    </source>
</evidence>
<dbReference type="RefSeq" id="WP_270119001.1">
    <property type="nucleotide sequence ID" value="NZ_BAAAOL010000002.1"/>
</dbReference>
<dbReference type="InterPro" id="IPR029058">
    <property type="entry name" value="AB_hydrolase_fold"/>
</dbReference>
<comment type="caution">
    <text evidence="2">The sequence shown here is derived from an EMBL/GenBank/DDBJ whole genome shotgun (WGS) entry which is preliminary data.</text>
</comment>
<dbReference type="Gene3D" id="3.40.50.1820">
    <property type="entry name" value="alpha/beta hydrolase"/>
    <property type="match status" value="1"/>
</dbReference>
<sequence>MNEIVLTTKVQGSGQGIVLAHGAGGGIEGNFASLIPALAENHTVVGSDYPADDTELTLDTLADALVADAVAAGVEAFTVIGFSLGTTVAVRAAVRHPERVRGLVLAAGFAKADNRLALGMRIWEDTARSDRESFARYVLDTGFGARFINGLPAEQVEQLTADLAANVPGGVVGQARLVRAADTTGDLANVAVPTLVVNATADLLVDPANSRVLAEGIPGAEYTEIDAGHVLMAEQSKLWEETVTGFLAKHGL</sequence>
<accession>A0A9W6G6P4</accession>
<dbReference type="PANTHER" id="PTHR43194:SF5">
    <property type="entry name" value="PIMELOYL-[ACYL-CARRIER PROTEIN] METHYL ESTER ESTERASE"/>
    <property type="match status" value="1"/>
</dbReference>
<dbReference type="EMBL" id="BSDT01000001">
    <property type="protein sequence ID" value="GLI41319.1"/>
    <property type="molecule type" value="Genomic_DNA"/>
</dbReference>
<dbReference type="PANTHER" id="PTHR43194">
    <property type="entry name" value="HYDROLASE ALPHA/BETA FOLD FAMILY"/>
    <property type="match status" value="1"/>
</dbReference>
<evidence type="ECO:0000259" key="1">
    <source>
        <dbReference type="Pfam" id="PF00561"/>
    </source>
</evidence>
<dbReference type="PRINTS" id="PR00111">
    <property type="entry name" value="ABHYDROLASE"/>
</dbReference>
<dbReference type="InterPro" id="IPR050228">
    <property type="entry name" value="Carboxylesterase_BioH"/>
</dbReference>
<dbReference type="Proteomes" id="UP001144313">
    <property type="component" value="Unassembled WGS sequence"/>
</dbReference>
<name>A0A9W6G6P4_9ACTN</name>
<dbReference type="SUPFAM" id="SSF53474">
    <property type="entry name" value="alpha/beta-Hydrolases"/>
    <property type="match status" value="1"/>
</dbReference>
<keyword evidence="2" id="KW-0378">Hydrolase</keyword>
<organism evidence="2 3">
    <name type="scientific">Glycomyces algeriensis</name>
    <dbReference type="NCBI Taxonomy" id="256037"/>
    <lineage>
        <taxon>Bacteria</taxon>
        <taxon>Bacillati</taxon>
        <taxon>Actinomycetota</taxon>
        <taxon>Actinomycetes</taxon>
        <taxon>Glycomycetales</taxon>
        <taxon>Glycomycetaceae</taxon>
        <taxon>Glycomyces</taxon>
    </lineage>
</organism>